<feature type="compositionally biased region" description="Basic residues" evidence="1">
    <location>
        <begin position="1"/>
        <end position="22"/>
    </location>
</feature>
<feature type="region of interest" description="Disordered" evidence="1">
    <location>
        <begin position="85"/>
        <end position="105"/>
    </location>
</feature>
<dbReference type="Proteomes" id="UP000269945">
    <property type="component" value="Unassembled WGS sequence"/>
</dbReference>
<proteinExistence type="predicted"/>
<gene>
    <name evidence="2" type="ORF">BN2614_LOCUS1</name>
</gene>
<evidence type="ECO:0000256" key="1">
    <source>
        <dbReference type="SAM" id="MobiDB-lite"/>
    </source>
</evidence>
<reference evidence="2 3" key="1">
    <citation type="submission" date="2018-10" db="EMBL/GenBank/DDBJ databases">
        <authorList>
            <person name="Ekblom R."/>
            <person name="Jareborg N."/>
        </authorList>
    </citation>
    <scope>NUCLEOTIDE SEQUENCE [LARGE SCALE GENOMIC DNA]</scope>
    <source>
        <tissue evidence="2">Muscle</tissue>
    </source>
</reference>
<comment type="caution">
    <text evidence="2">The sequence shown here is derived from an EMBL/GenBank/DDBJ whole genome shotgun (WGS) entry which is preliminary data.</text>
</comment>
<name>A0A9X9PVS0_GULGU</name>
<feature type="non-terminal residue" evidence="2">
    <location>
        <position position="1"/>
    </location>
</feature>
<keyword evidence="3" id="KW-1185">Reference proteome</keyword>
<organism evidence="2 3">
    <name type="scientific">Gulo gulo</name>
    <name type="common">Wolverine</name>
    <name type="synonym">Gluton</name>
    <dbReference type="NCBI Taxonomy" id="48420"/>
    <lineage>
        <taxon>Eukaryota</taxon>
        <taxon>Metazoa</taxon>
        <taxon>Chordata</taxon>
        <taxon>Craniata</taxon>
        <taxon>Vertebrata</taxon>
        <taxon>Euteleostomi</taxon>
        <taxon>Mammalia</taxon>
        <taxon>Eutheria</taxon>
        <taxon>Laurasiatheria</taxon>
        <taxon>Carnivora</taxon>
        <taxon>Caniformia</taxon>
        <taxon>Musteloidea</taxon>
        <taxon>Mustelidae</taxon>
        <taxon>Guloninae</taxon>
        <taxon>Gulo</taxon>
    </lineage>
</organism>
<dbReference type="AlphaFoldDB" id="A0A9X9PVS0"/>
<protein>
    <submittedName>
        <fullName evidence="2">Uncharacterized protein</fullName>
    </submittedName>
</protein>
<accession>A0A9X9PVS0</accession>
<evidence type="ECO:0000313" key="2">
    <source>
        <dbReference type="EMBL" id="VCW68413.1"/>
    </source>
</evidence>
<evidence type="ECO:0000313" key="3">
    <source>
        <dbReference type="Proteomes" id="UP000269945"/>
    </source>
</evidence>
<feature type="region of interest" description="Disordered" evidence="1">
    <location>
        <begin position="1"/>
        <end position="55"/>
    </location>
</feature>
<sequence>RGCRWRSSPRPRCPGRVRRPGVRLRPVLPGGQAAAEVTRGGRSVGGSRIKARPGRPKPLFAGCGWRAHGSVALTHARAKLAPALHGVHQPGRRPSSHLQPQMRAPFLPMRRRADTPGVQGPSVGNPHF</sequence>
<dbReference type="EMBL" id="CYRY02003835">
    <property type="protein sequence ID" value="VCW68413.1"/>
    <property type="molecule type" value="Genomic_DNA"/>
</dbReference>